<keyword evidence="2" id="KW-1185">Reference proteome</keyword>
<evidence type="ECO:0000313" key="1">
    <source>
        <dbReference type="EMBL" id="MFC3460119.1"/>
    </source>
</evidence>
<dbReference type="InterPro" id="IPR008928">
    <property type="entry name" value="6-hairpin_glycosidase_sf"/>
</dbReference>
<dbReference type="EMBL" id="JBHRVV010000001">
    <property type="protein sequence ID" value="MFC3460119.1"/>
    <property type="molecule type" value="Genomic_DNA"/>
</dbReference>
<sequence length="428" mass="45600">MLKLLKSVKNHFSPQPALTVLAQSELKADMQGLPAHDPGPEAVIAGCTTWLCLAQDRSASNDGGVARDFSLQNGWATSYPETTGYIVPTMIAMAHRNGDASLHARARRMLDWCVAIQFAEGGFQGGKIDAKPRVPVTFNTGQILLGLAAGAAEYGDARYLDAMHRAAAWLRDSLDADGCWRKFGTPFAKPGEKAYETHVSWGLFEAERVAPGHGYGAAGLRQVEWALTKQQANGWFASNCLTDVDHPLTHTIGYVLRGVIEGQLLSGRADLLEAAARTANGLLGAIDKDGYLAGRLDRNFGAAANYACLTGSVQIAHCFFLLHRLTGDARYLAAGRTLNAFVRRTVRLDGSGDTVGGIKGSFPVDGAYGQWQYLNWAAKFCIDANVLEVELTAAVLAEVELAKAGLASVHLAKAEPAQAALAGSDSDA</sequence>
<dbReference type="Proteomes" id="UP001595665">
    <property type="component" value="Unassembled WGS sequence"/>
</dbReference>
<dbReference type="Gene3D" id="1.50.10.20">
    <property type="match status" value="1"/>
</dbReference>
<protein>
    <recommendedName>
        <fullName evidence="3">Squalene cyclase C-terminal domain-containing protein</fullName>
    </recommendedName>
</protein>
<evidence type="ECO:0000313" key="2">
    <source>
        <dbReference type="Proteomes" id="UP001595665"/>
    </source>
</evidence>
<gene>
    <name evidence="1" type="ORF">ACFOPH_17950</name>
</gene>
<dbReference type="SUPFAM" id="SSF48208">
    <property type="entry name" value="Six-hairpin glycosidases"/>
    <property type="match status" value="1"/>
</dbReference>
<comment type="caution">
    <text evidence="1">The sequence shown here is derived from an EMBL/GenBank/DDBJ whole genome shotgun (WGS) entry which is preliminary data.</text>
</comment>
<accession>A0ABV7PLR9</accession>
<dbReference type="RefSeq" id="WP_379736741.1">
    <property type="nucleotide sequence ID" value="NZ_JBHRVV010000001.1"/>
</dbReference>
<evidence type="ECO:0008006" key="3">
    <source>
        <dbReference type="Google" id="ProtNLM"/>
    </source>
</evidence>
<name>A0ABV7PLR9_9BURK</name>
<proteinExistence type="predicted"/>
<reference evidence="2" key="1">
    <citation type="journal article" date="2019" name="Int. J. Syst. Evol. Microbiol.">
        <title>The Global Catalogue of Microorganisms (GCM) 10K type strain sequencing project: providing services to taxonomists for standard genome sequencing and annotation.</title>
        <authorList>
            <consortium name="The Broad Institute Genomics Platform"/>
            <consortium name="The Broad Institute Genome Sequencing Center for Infectious Disease"/>
            <person name="Wu L."/>
            <person name="Ma J."/>
        </authorList>
    </citation>
    <scope>NUCLEOTIDE SEQUENCE [LARGE SCALE GENOMIC DNA]</scope>
    <source>
        <strain evidence="2">CCM 7480</strain>
    </source>
</reference>
<organism evidence="1 2">
    <name type="scientific">Massilia haematophila</name>
    <dbReference type="NCBI Taxonomy" id="457923"/>
    <lineage>
        <taxon>Bacteria</taxon>
        <taxon>Pseudomonadati</taxon>
        <taxon>Pseudomonadota</taxon>
        <taxon>Betaproteobacteria</taxon>
        <taxon>Burkholderiales</taxon>
        <taxon>Oxalobacteraceae</taxon>
        <taxon>Telluria group</taxon>
        <taxon>Massilia</taxon>
    </lineage>
</organism>